<dbReference type="RefSeq" id="WP_090643374.1">
    <property type="nucleotide sequence ID" value="NZ_CBCRYE010000001.1"/>
</dbReference>
<keyword evidence="4" id="KW-1185">Reference proteome</keyword>
<dbReference type="OrthoDB" id="9792858at2"/>
<evidence type="ECO:0000256" key="1">
    <source>
        <dbReference type="ARBA" id="ARBA00023002"/>
    </source>
</evidence>
<dbReference type="PANTHER" id="PTHR30466">
    <property type="entry name" value="FLAVIN REDUCTASE"/>
    <property type="match status" value="1"/>
</dbReference>
<dbReference type="GO" id="GO:0006208">
    <property type="term" value="P:pyrimidine nucleobase catabolic process"/>
    <property type="evidence" value="ECO:0007669"/>
    <property type="project" value="TreeGrafter"/>
</dbReference>
<feature type="domain" description="Flavin reductase like" evidence="2">
    <location>
        <begin position="10"/>
        <end position="156"/>
    </location>
</feature>
<dbReference type="Pfam" id="PF01613">
    <property type="entry name" value="Flavin_Reduct"/>
    <property type="match status" value="1"/>
</dbReference>
<proteinExistence type="predicted"/>
<dbReference type="InterPro" id="IPR050268">
    <property type="entry name" value="NADH-dep_flavin_reductase"/>
</dbReference>
<dbReference type="InterPro" id="IPR012349">
    <property type="entry name" value="Split_barrel_FMN-bd"/>
</dbReference>
<dbReference type="GO" id="GO:0042602">
    <property type="term" value="F:riboflavin reductase (NADPH) activity"/>
    <property type="evidence" value="ECO:0007669"/>
    <property type="project" value="TreeGrafter"/>
</dbReference>
<dbReference type="GO" id="GO:0010181">
    <property type="term" value="F:FMN binding"/>
    <property type="evidence" value="ECO:0007669"/>
    <property type="project" value="InterPro"/>
</dbReference>
<organism evidence="3 4">
    <name type="scientific">Asticcacaulis taihuensis</name>
    <dbReference type="NCBI Taxonomy" id="260084"/>
    <lineage>
        <taxon>Bacteria</taxon>
        <taxon>Pseudomonadati</taxon>
        <taxon>Pseudomonadota</taxon>
        <taxon>Alphaproteobacteria</taxon>
        <taxon>Caulobacterales</taxon>
        <taxon>Caulobacteraceae</taxon>
        <taxon>Asticcacaulis</taxon>
    </lineage>
</organism>
<evidence type="ECO:0000313" key="3">
    <source>
        <dbReference type="EMBL" id="SCW34195.1"/>
    </source>
</evidence>
<dbReference type="SMART" id="SM00903">
    <property type="entry name" value="Flavin_Reduct"/>
    <property type="match status" value="1"/>
</dbReference>
<protein>
    <submittedName>
        <fullName evidence="3">NADH-FMN oxidoreductase RutF, flavin reductase (DIM6/NTAB) family</fullName>
    </submittedName>
</protein>
<dbReference type="PANTHER" id="PTHR30466:SF1">
    <property type="entry name" value="FMN REDUCTASE (NADH) RUTF"/>
    <property type="match status" value="1"/>
</dbReference>
<keyword evidence="1" id="KW-0560">Oxidoreductase</keyword>
<dbReference type="AlphaFoldDB" id="A0A1G4PPT4"/>
<gene>
    <name evidence="3" type="ORF">SAMN02927928_0555</name>
</gene>
<dbReference type="Gene3D" id="2.30.110.10">
    <property type="entry name" value="Electron Transport, Fmn-binding Protein, Chain A"/>
    <property type="match status" value="1"/>
</dbReference>
<name>A0A1G4PPT4_9CAUL</name>
<dbReference type="InterPro" id="IPR002563">
    <property type="entry name" value="Flavin_Rdtase-like_dom"/>
</dbReference>
<dbReference type="SUPFAM" id="SSF50475">
    <property type="entry name" value="FMN-binding split barrel"/>
    <property type="match status" value="1"/>
</dbReference>
<accession>A0A1G4PPT4</accession>
<dbReference type="Proteomes" id="UP000199150">
    <property type="component" value="Unassembled WGS sequence"/>
</dbReference>
<reference evidence="4" key="1">
    <citation type="submission" date="2016-10" db="EMBL/GenBank/DDBJ databases">
        <authorList>
            <person name="Varghese N."/>
            <person name="Submissions S."/>
        </authorList>
    </citation>
    <scope>NUCLEOTIDE SEQUENCE [LARGE SCALE GENOMIC DNA]</scope>
    <source>
        <strain evidence="4">CGMCC 1.3431</strain>
    </source>
</reference>
<dbReference type="EMBL" id="FMTS01000001">
    <property type="protein sequence ID" value="SCW34195.1"/>
    <property type="molecule type" value="Genomic_DNA"/>
</dbReference>
<evidence type="ECO:0000313" key="4">
    <source>
        <dbReference type="Proteomes" id="UP000199150"/>
    </source>
</evidence>
<evidence type="ECO:0000259" key="2">
    <source>
        <dbReference type="SMART" id="SM00903"/>
    </source>
</evidence>
<dbReference type="STRING" id="260084.SAMN02927928_0555"/>
<sequence>MDRKALRHAMGGFATGVCVITVADPDHVDGHVVGLTANSFSSVSLDPPLVQWCLDLKAHRYALYAQAQRFGINILSAGHEALSRRFARENAHIVPDEELTHADDPLKLKDVVGYFACDLYESRLVGDHLVIVGEVRHFESDPVQAGLTFFKGKYGQIGV</sequence>